<protein>
    <submittedName>
        <fullName evidence="5">Oligopeptide transport system permease protein oppB</fullName>
    </submittedName>
</protein>
<sequence>MIWWPVHSRCPPKLGAAAFLLAVILGVSAGVIAALKQNTKMGLYGDGLRHDGVVIPSFVVAPLLVLIFAITLKWLPGGGWNGGAFKFMILPMVALSLLISPASRVLPAAR</sequence>
<feature type="transmembrane region" description="Helical" evidence="4">
    <location>
        <begin position="53"/>
        <end position="75"/>
    </location>
</feature>
<name>A0A4U9HH15_SERRU</name>
<keyword evidence="4" id="KW-0812">Transmembrane</keyword>
<dbReference type="GO" id="GO:0005886">
    <property type="term" value="C:plasma membrane"/>
    <property type="evidence" value="ECO:0007669"/>
    <property type="project" value="UniProtKB-SubCell"/>
</dbReference>
<dbReference type="PANTHER" id="PTHR43163:SF6">
    <property type="entry name" value="DIPEPTIDE TRANSPORT SYSTEM PERMEASE PROTEIN DPPB-RELATED"/>
    <property type="match status" value="1"/>
</dbReference>
<evidence type="ECO:0000256" key="1">
    <source>
        <dbReference type="ARBA" id="ARBA00004651"/>
    </source>
</evidence>
<keyword evidence="2" id="KW-0813">Transport</keyword>
<organism evidence="5 6">
    <name type="scientific">Serratia rubidaea</name>
    <name type="common">Serratia marinorubra</name>
    <dbReference type="NCBI Taxonomy" id="61652"/>
    <lineage>
        <taxon>Bacteria</taxon>
        <taxon>Pseudomonadati</taxon>
        <taxon>Pseudomonadota</taxon>
        <taxon>Gammaproteobacteria</taxon>
        <taxon>Enterobacterales</taxon>
        <taxon>Yersiniaceae</taxon>
        <taxon>Serratia</taxon>
    </lineage>
</organism>
<dbReference type="PANTHER" id="PTHR43163">
    <property type="entry name" value="DIPEPTIDE TRANSPORT SYSTEM PERMEASE PROTEIN DPPB-RELATED"/>
    <property type="match status" value="1"/>
</dbReference>
<evidence type="ECO:0000313" key="5">
    <source>
        <dbReference type="EMBL" id="VTP63340.1"/>
    </source>
</evidence>
<keyword evidence="4" id="KW-0472">Membrane</keyword>
<reference evidence="5 6" key="1">
    <citation type="submission" date="2019-05" db="EMBL/GenBank/DDBJ databases">
        <authorList>
            <consortium name="Pathogen Informatics"/>
        </authorList>
    </citation>
    <scope>NUCLEOTIDE SEQUENCE [LARGE SCALE GENOMIC DNA]</scope>
    <source>
        <strain evidence="5 6">NCTC12971</strain>
    </source>
</reference>
<gene>
    <name evidence="5" type="primary">oppB_3</name>
    <name evidence="5" type="ORF">NCTC12971_03092</name>
</gene>
<keyword evidence="3" id="KW-1003">Cell membrane</keyword>
<evidence type="ECO:0000256" key="3">
    <source>
        <dbReference type="ARBA" id="ARBA00022475"/>
    </source>
</evidence>
<feature type="transmembrane region" description="Helical" evidence="4">
    <location>
        <begin position="87"/>
        <end position="106"/>
    </location>
</feature>
<dbReference type="Proteomes" id="UP000307968">
    <property type="component" value="Chromosome"/>
</dbReference>
<comment type="subcellular location">
    <subcellularLocation>
        <location evidence="1">Cell membrane</location>
        <topology evidence="1">Multi-pass membrane protein</topology>
    </subcellularLocation>
</comment>
<proteinExistence type="predicted"/>
<keyword evidence="4" id="KW-1133">Transmembrane helix</keyword>
<dbReference type="AlphaFoldDB" id="A0A4U9HH15"/>
<accession>A0A4U9HH15</accession>
<dbReference type="EMBL" id="LR590463">
    <property type="protein sequence ID" value="VTP63340.1"/>
    <property type="molecule type" value="Genomic_DNA"/>
</dbReference>
<evidence type="ECO:0000256" key="4">
    <source>
        <dbReference type="SAM" id="Phobius"/>
    </source>
</evidence>
<evidence type="ECO:0000256" key="2">
    <source>
        <dbReference type="ARBA" id="ARBA00022448"/>
    </source>
</evidence>
<evidence type="ECO:0000313" key="6">
    <source>
        <dbReference type="Proteomes" id="UP000307968"/>
    </source>
</evidence>